<name>A0ABN7I529_9BURK</name>
<dbReference type="Pfam" id="PF01266">
    <property type="entry name" value="DAO"/>
    <property type="match status" value="1"/>
</dbReference>
<dbReference type="GO" id="GO:0016491">
    <property type="term" value="F:oxidoreductase activity"/>
    <property type="evidence" value="ECO:0007669"/>
    <property type="project" value="UniProtKB-KW"/>
</dbReference>
<dbReference type="SUPFAM" id="SSF51905">
    <property type="entry name" value="FAD/NAD(P)-binding domain"/>
    <property type="match status" value="1"/>
</dbReference>
<reference evidence="3 4" key="1">
    <citation type="submission" date="2020-10" db="EMBL/GenBank/DDBJ databases">
        <authorList>
            <person name="Peeters C."/>
        </authorList>
    </citation>
    <scope>NUCLEOTIDE SEQUENCE [LARGE SCALE GENOMIC DNA]</scope>
    <source>
        <strain evidence="3 4">LMG 27952</strain>
    </source>
</reference>
<evidence type="ECO:0000313" key="4">
    <source>
        <dbReference type="Proteomes" id="UP000656319"/>
    </source>
</evidence>
<evidence type="ECO:0000313" key="3">
    <source>
        <dbReference type="EMBL" id="CAD6553473.1"/>
    </source>
</evidence>
<protein>
    <submittedName>
        <fullName evidence="3">Gamma-glutamylputrescine oxidoreductase</fullName>
        <ecNumber evidence="3">1.4.3.-</ecNumber>
    </submittedName>
</protein>
<dbReference type="Proteomes" id="UP000656319">
    <property type="component" value="Unassembled WGS sequence"/>
</dbReference>
<dbReference type="EMBL" id="CAJHCQ010000016">
    <property type="protein sequence ID" value="CAD6553473.1"/>
    <property type="molecule type" value="Genomic_DNA"/>
</dbReference>
<dbReference type="InterPro" id="IPR006076">
    <property type="entry name" value="FAD-dep_OxRdtase"/>
</dbReference>
<sequence length="428" mass="47243">MNAAYVDTYYSRTLQNEKARASIEGDLTADVCIVGAGMAGITAALELLRRGRSVALVEANRVSWGASGRNGGVVSPGYSTGIDNIARHLGAENAKKVYQMSIEGVDMVDANIRELNISEADQIYGVLRLSRHDSAAEMIMQRQWLAREFGYEVDYLSTNDVRQLLVSDKYRQGLLDEHAFHFHPLNYARALVSEIERLGGRVFEDSEVVSIRDHASSKRVMTARGSVSARDVVLSCGGYTGRLIPKLARSYLPISTYMMLTENAGNVIASAIRTRASIGDSRRSSDYYRLVDGGERVLWGGMITTRRSDPSQLANHLRTRMVDTYPQLAELEVQVAWSGKMAYARHLMPLIGRLESGVWYCMGFGGHGMNTTAIGGRVIAQGITGESDRYQLFSALGLPWNGGYAGLAAAQLTYWSYQVMDYMRERAA</sequence>
<dbReference type="InterPro" id="IPR036188">
    <property type="entry name" value="FAD/NAD-bd_sf"/>
</dbReference>
<dbReference type="RefSeq" id="WP_201698994.1">
    <property type="nucleotide sequence ID" value="NZ_CAJHCQ010000016.1"/>
</dbReference>
<dbReference type="PANTHER" id="PTHR13847:SF281">
    <property type="entry name" value="FAD DEPENDENT OXIDOREDUCTASE DOMAIN-CONTAINING PROTEIN"/>
    <property type="match status" value="1"/>
</dbReference>
<dbReference type="PRINTS" id="PR00420">
    <property type="entry name" value="RNGMNOXGNASE"/>
</dbReference>
<feature type="domain" description="FAD dependent oxidoreductase" evidence="2">
    <location>
        <begin position="30"/>
        <end position="381"/>
    </location>
</feature>
<gene>
    <name evidence="3" type="primary">puuB_2</name>
    <name evidence="3" type="ORF">LMG27952_05463</name>
</gene>
<keyword evidence="4" id="KW-1185">Reference proteome</keyword>
<evidence type="ECO:0000259" key="2">
    <source>
        <dbReference type="Pfam" id="PF01266"/>
    </source>
</evidence>
<comment type="caution">
    <text evidence="3">The sequence shown here is derived from an EMBL/GenBank/DDBJ whole genome shotgun (WGS) entry which is preliminary data.</text>
</comment>
<dbReference type="PANTHER" id="PTHR13847">
    <property type="entry name" value="SARCOSINE DEHYDROGENASE-RELATED"/>
    <property type="match status" value="1"/>
</dbReference>
<keyword evidence="1 3" id="KW-0560">Oxidoreductase</keyword>
<evidence type="ECO:0000256" key="1">
    <source>
        <dbReference type="ARBA" id="ARBA00023002"/>
    </source>
</evidence>
<accession>A0ABN7I529</accession>
<organism evidence="3 4">
    <name type="scientific">Paraburkholderia hiiakae</name>
    <dbReference type="NCBI Taxonomy" id="1081782"/>
    <lineage>
        <taxon>Bacteria</taxon>
        <taxon>Pseudomonadati</taxon>
        <taxon>Pseudomonadota</taxon>
        <taxon>Betaproteobacteria</taxon>
        <taxon>Burkholderiales</taxon>
        <taxon>Burkholderiaceae</taxon>
        <taxon>Paraburkholderia</taxon>
    </lineage>
</organism>
<dbReference type="EC" id="1.4.3.-" evidence="3"/>
<dbReference type="Gene3D" id="3.50.50.60">
    <property type="entry name" value="FAD/NAD(P)-binding domain"/>
    <property type="match status" value="1"/>
</dbReference>
<dbReference type="Gene3D" id="3.30.9.10">
    <property type="entry name" value="D-Amino Acid Oxidase, subunit A, domain 2"/>
    <property type="match status" value="1"/>
</dbReference>
<proteinExistence type="predicted"/>